<feature type="domain" description="FAD-dependent oxidoreductase 2 FAD-binding" evidence="14">
    <location>
        <begin position="4"/>
        <end position="389"/>
    </location>
</feature>
<keyword evidence="7" id="KW-0285">Flavoprotein</keyword>
<evidence type="ECO:0000313" key="17">
    <source>
        <dbReference type="Proteomes" id="UP000298460"/>
    </source>
</evidence>
<evidence type="ECO:0000256" key="4">
    <source>
        <dbReference type="ARBA" id="ARBA00012792"/>
    </source>
</evidence>
<evidence type="ECO:0000259" key="14">
    <source>
        <dbReference type="Pfam" id="PF00890"/>
    </source>
</evidence>
<dbReference type="GO" id="GO:0050660">
    <property type="term" value="F:flavin adenine dinucleotide binding"/>
    <property type="evidence" value="ECO:0007669"/>
    <property type="project" value="TreeGrafter"/>
</dbReference>
<evidence type="ECO:0000259" key="15">
    <source>
        <dbReference type="Pfam" id="PF02910"/>
    </source>
</evidence>
<dbReference type="SUPFAM" id="SSF56425">
    <property type="entry name" value="Succinate dehydrogenase/fumarate reductase flavoprotein, catalytic domain"/>
    <property type="match status" value="1"/>
</dbReference>
<dbReference type="GO" id="GO:0005886">
    <property type="term" value="C:plasma membrane"/>
    <property type="evidence" value="ECO:0007669"/>
    <property type="project" value="UniProtKB-SubCell"/>
</dbReference>
<evidence type="ECO:0000256" key="11">
    <source>
        <dbReference type="ARBA" id="ARBA00023136"/>
    </source>
</evidence>
<dbReference type="InterPro" id="IPR030664">
    <property type="entry name" value="SdhA/FrdA/AprA"/>
</dbReference>
<evidence type="ECO:0000313" key="16">
    <source>
        <dbReference type="EMBL" id="TGE35446.1"/>
    </source>
</evidence>
<dbReference type="GO" id="GO:0009061">
    <property type="term" value="P:anaerobic respiration"/>
    <property type="evidence" value="ECO:0007669"/>
    <property type="project" value="TreeGrafter"/>
</dbReference>
<dbReference type="InterPro" id="IPR037099">
    <property type="entry name" value="Fum_R/Succ_DH_flav-like_C_sf"/>
</dbReference>
<keyword evidence="9" id="KW-0249">Electron transport</keyword>
<dbReference type="EC" id="1.3.5.1" evidence="4"/>
<sequence>MSKVIVVGGGLAGLMATIKMAEAGTHVDLFSLVPVKRSHSVCAQGGINGAVNTKGEGDSPWLHFDDTVYGGDFLANQPPVKAMCDEAPGIIHLMDRMGVMFSRTPEGLLDFRRFGGTKFCRTAFAGATTGQQLLYALDEQVRRYEVEGLVQKYEQWELLSTVLDEGMCKGIVAQDLRDMSIKSFAADAVIIATGGPGAVFGKSTNSTICTGSAVSALYQQGVKYANGEFIQIHPTAIPGDDKLRLMSESARGEGGRIWTYKDGKPWYFLEEMFPDYGNLVPRDIATRAIYEVVFDQGLGLNGENMVYLDLSHIDPEVLQRKLGGIIEIYEKFVGDDPKKVPMRIFPSVHYSMGGLWVDYDQMTNIPGLFAAGECEYQYHGANRLGANSLLSAIYGGMVAGPKVMEYIKKNKLQTPSGTEPVFMEEKRLQDEQWKKILAMKGKENVYHIHKELGDIMTLNVTVIRYNDKLAETDVVLQELMKRWQNIGRSDNLEWGTQEGTFIRQLWNMLELARVITLGALRRNESRGGHYKPEYPERDDENFLKTTIADWTPSGPKLSYEEVDVSLIPPRPRHY</sequence>
<proteinExistence type="inferred from homology"/>
<dbReference type="PROSITE" id="PS00504">
    <property type="entry name" value="FRD_SDH_FAD_BINDING"/>
    <property type="match status" value="1"/>
</dbReference>
<dbReference type="FunFam" id="3.90.700.10:FF:000004">
    <property type="entry name" value="Succinate dehydrogenase flavoprotein subunit"/>
    <property type="match status" value="1"/>
</dbReference>
<evidence type="ECO:0000256" key="2">
    <source>
        <dbReference type="ARBA" id="ARBA00004413"/>
    </source>
</evidence>
<dbReference type="InterPro" id="IPR003952">
    <property type="entry name" value="FRD_SDH_FAD_BS"/>
</dbReference>
<comment type="catalytic activity">
    <reaction evidence="12">
        <text>a quinone + succinate = fumarate + a quinol</text>
        <dbReference type="Rhea" id="RHEA:40523"/>
        <dbReference type="ChEBI" id="CHEBI:24646"/>
        <dbReference type="ChEBI" id="CHEBI:29806"/>
        <dbReference type="ChEBI" id="CHEBI:30031"/>
        <dbReference type="ChEBI" id="CHEBI:132124"/>
        <dbReference type="EC" id="1.3.5.1"/>
    </reaction>
</comment>
<comment type="caution">
    <text evidence="16">The sequence shown here is derived from an EMBL/GenBank/DDBJ whole genome shotgun (WGS) entry which is preliminary data.</text>
</comment>
<evidence type="ECO:0000256" key="6">
    <source>
        <dbReference type="ARBA" id="ARBA00022475"/>
    </source>
</evidence>
<name>A0A4Z0R1D8_9FIRM</name>
<dbReference type="NCBIfam" id="NF006392">
    <property type="entry name" value="PRK08641.1"/>
    <property type="match status" value="1"/>
</dbReference>
<dbReference type="InterPro" id="IPR003953">
    <property type="entry name" value="FAD-dep_OxRdtase_2_FAD-bd"/>
</dbReference>
<dbReference type="SUPFAM" id="SSF51905">
    <property type="entry name" value="FAD/NAD(P)-binding domain"/>
    <property type="match status" value="1"/>
</dbReference>
<protein>
    <recommendedName>
        <fullName evidence="4">succinate dehydrogenase</fullName>
        <ecNumber evidence="4">1.3.5.1</ecNumber>
    </recommendedName>
</protein>
<accession>A0A4Z0R1D8</accession>
<keyword evidence="11" id="KW-0472">Membrane</keyword>
<dbReference type="InterPro" id="IPR011280">
    <property type="entry name" value="Succ_DH/Fum_Rdt_flav_su"/>
</dbReference>
<dbReference type="Pfam" id="PF02910">
    <property type="entry name" value="Succ_DH_flav_C"/>
    <property type="match status" value="1"/>
</dbReference>
<evidence type="ECO:0000256" key="13">
    <source>
        <dbReference type="PIRSR" id="PIRSR630664-50"/>
    </source>
</evidence>
<dbReference type="PANTHER" id="PTHR11632:SF53">
    <property type="entry name" value="SUCCINATE DEHYDROGENASE FLAVOPROTEIN SUBUNIT"/>
    <property type="match status" value="1"/>
</dbReference>
<comment type="similarity">
    <text evidence="3">Belongs to the FAD-dependent oxidoreductase 2 family. FRD/SDH subfamily.</text>
</comment>
<dbReference type="Gene3D" id="3.10.20.820">
    <property type="match status" value="1"/>
</dbReference>
<dbReference type="Gene3D" id="1.20.58.100">
    <property type="entry name" value="Fumarate reductase/succinate dehydrogenase flavoprotein-like, C-terminal domain"/>
    <property type="match status" value="1"/>
</dbReference>
<dbReference type="InterPro" id="IPR015939">
    <property type="entry name" value="Fum_Rdtase/Succ_DH_flav-like_C"/>
</dbReference>
<dbReference type="Pfam" id="PF00890">
    <property type="entry name" value="FAD_binding_2"/>
    <property type="match status" value="1"/>
</dbReference>
<dbReference type="EMBL" id="SPQQ01000014">
    <property type="protein sequence ID" value="TGE35446.1"/>
    <property type="molecule type" value="Genomic_DNA"/>
</dbReference>
<dbReference type="InterPro" id="IPR027477">
    <property type="entry name" value="Succ_DH/fumarate_Rdtase_cat_sf"/>
</dbReference>
<dbReference type="GO" id="GO:0008177">
    <property type="term" value="F:succinate dehydrogenase (quinone) activity"/>
    <property type="evidence" value="ECO:0007669"/>
    <property type="project" value="UniProtKB-EC"/>
</dbReference>
<dbReference type="OrthoDB" id="9806724at2"/>
<dbReference type="PANTHER" id="PTHR11632">
    <property type="entry name" value="SUCCINATE DEHYDROGENASE 2 FLAVOPROTEIN SUBUNIT"/>
    <property type="match status" value="1"/>
</dbReference>
<dbReference type="InterPro" id="IPR036188">
    <property type="entry name" value="FAD/NAD-bd_sf"/>
</dbReference>
<feature type="domain" description="Fumarate reductase/succinate dehydrogenase flavoprotein-like C-terminal" evidence="15">
    <location>
        <begin position="449"/>
        <end position="574"/>
    </location>
</feature>
<evidence type="ECO:0000256" key="10">
    <source>
        <dbReference type="ARBA" id="ARBA00023002"/>
    </source>
</evidence>
<reference evidence="16 17" key="1">
    <citation type="submission" date="2019-03" db="EMBL/GenBank/DDBJ databases">
        <title>Draft Genome Sequence of Desulfosporosinus fructosivorans Strain 63.6F, Isolated from Marine Sediment in the Baltic Sea.</title>
        <authorList>
            <person name="Hausmann B."/>
            <person name="Vandieken V."/>
            <person name="Pjevac P."/>
            <person name="Schreck K."/>
            <person name="Herbold C.W."/>
            <person name="Loy A."/>
        </authorList>
    </citation>
    <scope>NUCLEOTIDE SEQUENCE [LARGE SCALE GENOMIC DNA]</scope>
    <source>
        <strain evidence="16 17">63.6F</strain>
    </source>
</reference>
<dbReference type="Proteomes" id="UP000298460">
    <property type="component" value="Unassembled WGS sequence"/>
</dbReference>
<gene>
    <name evidence="16" type="primary">sdhA</name>
    <name evidence="16" type="ORF">E4K67_25215</name>
</gene>
<dbReference type="RefSeq" id="WP_135551812.1">
    <property type="nucleotide sequence ID" value="NZ_SPQQ01000014.1"/>
</dbReference>
<dbReference type="NCBIfam" id="TIGR01811">
    <property type="entry name" value="sdhA_Bsu"/>
    <property type="match status" value="1"/>
</dbReference>
<comment type="cofactor">
    <cofactor evidence="1">
        <name>FAD</name>
        <dbReference type="ChEBI" id="CHEBI:57692"/>
    </cofactor>
</comment>
<dbReference type="GO" id="GO:0033765">
    <property type="term" value="F:steroid dehydrogenase activity, acting on the CH-CH group of donors"/>
    <property type="evidence" value="ECO:0007669"/>
    <property type="project" value="UniProtKB-ARBA"/>
</dbReference>
<keyword evidence="6" id="KW-1003">Cell membrane</keyword>
<dbReference type="SUPFAM" id="SSF46977">
    <property type="entry name" value="Succinate dehydrogenase/fumarate reductase flavoprotein C-terminal domain"/>
    <property type="match status" value="1"/>
</dbReference>
<organism evidence="16 17">
    <name type="scientific">Desulfosporosinus fructosivorans</name>
    <dbReference type="NCBI Taxonomy" id="2018669"/>
    <lineage>
        <taxon>Bacteria</taxon>
        <taxon>Bacillati</taxon>
        <taxon>Bacillota</taxon>
        <taxon>Clostridia</taxon>
        <taxon>Eubacteriales</taxon>
        <taxon>Desulfitobacteriaceae</taxon>
        <taxon>Desulfosporosinus</taxon>
    </lineage>
</organism>
<evidence type="ECO:0000256" key="5">
    <source>
        <dbReference type="ARBA" id="ARBA00022448"/>
    </source>
</evidence>
<comment type="subcellular location">
    <subcellularLocation>
        <location evidence="2">Cell membrane</location>
        <topology evidence="2">Peripheral membrane protein</topology>
        <orientation evidence="2">Cytoplasmic side</orientation>
    </subcellularLocation>
</comment>
<dbReference type="Gene3D" id="3.50.50.60">
    <property type="entry name" value="FAD/NAD(P)-binding domain"/>
    <property type="match status" value="1"/>
</dbReference>
<keyword evidence="5" id="KW-0813">Transport</keyword>
<dbReference type="FunFam" id="3.50.50.60:FF:000009">
    <property type="entry name" value="Succinate dehydrogenase flavoprotein subunit"/>
    <property type="match status" value="1"/>
</dbReference>
<keyword evidence="17" id="KW-1185">Reference proteome</keyword>
<evidence type="ECO:0000256" key="1">
    <source>
        <dbReference type="ARBA" id="ARBA00001974"/>
    </source>
</evidence>
<dbReference type="PRINTS" id="PR00411">
    <property type="entry name" value="PNDRDTASEI"/>
</dbReference>
<evidence type="ECO:0000256" key="7">
    <source>
        <dbReference type="ARBA" id="ARBA00022630"/>
    </source>
</evidence>
<dbReference type="Gene3D" id="3.90.700.10">
    <property type="entry name" value="Succinate dehydrogenase/fumarate reductase flavoprotein, catalytic domain"/>
    <property type="match status" value="1"/>
</dbReference>
<dbReference type="GO" id="GO:0009055">
    <property type="term" value="F:electron transfer activity"/>
    <property type="evidence" value="ECO:0007669"/>
    <property type="project" value="TreeGrafter"/>
</dbReference>
<dbReference type="PRINTS" id="PR00368">
    <property type="entry name" value="FADPNR"/>
</dbReference>
<evidence type="ECO:0000256" key="3">
    <source>
        <dbReference type="ARBA" id="ARBA00008040"/>
    </source>
</evidence>
<evidence type="ECO:0000256" key="12">
    <source>
        <dbReference type="ARBA" id="ARBA00049220"/>
    </source>
</evidence>
<evidence type="ECO:0000256" key="8">
    <source>
        <dbReference type="ARBA" id="ARBA00022827"/>
    </source>
</evidence>
<dbReference type="AlphaFoldDB" id="A0A4Z0R1D8"/>
<evidence type="ECO:0000256" key="9">
    <source>
        <dbReference type="ARBA" id="ARBA00022982"/>
    </source>
</evidence>
<keyword evidence="10" id="KW-0560">Oxidoreductase</keyword>
<keyword evidence="8" id="KW-0274">FAD</keyword>
<feature type="active site" description="Proton acceptor" evidence="13">
    <location>
        <position position="282"/>
    </location>
</feature>